<dbReference type="PANTHER" id="PTHR43318:SF2">
    <property type="entry name" value="UDP-N-ACETYLGLUCOSAMINE 4,6-DEHYDRATASE (INVERTING)"/>
    <property type="match status" value="1"/>
</dbReference>
<accession>A0A9X6TLZ6</accession>
<evidence type="ECO:0000313" key="4">
    <source>
        <dbReference type="Proteomes" id="UP000220702"/>
    </source>
</evidence>
<proteinExistence type="inferred from homology"/>
<dbReference type="InterPro" id="IPR003869">
    <property type="entry name" value="Polysac_CapD-like"/>
</dbReference>
<dbReference type="Proteomes" id="UP000220702">
    <property type="component" value="Unassembled WGS sequence"/>
</dbReference>
<gene>
    <name evidence="3" type="ORF">CON71_19755</name>
</gene>
<dbReference type="AlphaFoldDB" id="A0A9X6TLZ6"/>
<dbReference type="Pfam" id="PF02719">
    <property type="entry name" value="Polysacc_synt_2"/>
    <property type="match status" value="1"/>
</dbReference>
<sequence>MYNKKILVTGGTGSWGHELIRQLLKETPREIRVFSRNETVQFEMQQKFANHDNLKFIIGDIRDKDELVSACKGVHYVFHLAALKHVPVCEYQPYEAIKTNINGTQNVIEASIQNNIEKVIYVSTDKAADPSNTYGMTKAIGEKLIINANLQSSKTKFICVRGGNVLGSNGSVVPIFKHQIKEHSKLGITDFDMTRFFLTIEDSVELLFKATHEGKGGEIFVMKMPACKIIDLAEILIEDSQKNNVQIKELGIRPGEKLSELLLSEVESKTSVCFDEDYFVVLPTIQIDGLQEYYSDCPPVTLSNYSSQQELLSKSEVKQMLKRGGFLS</sequence>
<dbReference type="RefSeq" id="WP_098902179.1">
    <property type="nucleotide sequence ID" value="NZ_NVNL01000031.1"/>
</dbReference>
<dbReference type="PANTHER" id="PTHR43318">
    <property type="entry name" value="UDP-N-ACETYLGLUCOSAMINE 4,6-DEHYDRATASE"/>
    <property type="match status" value="1"/>
</dbReference>
<comment type="similarity">
    <text evidence="1">Belongs to the polysaccharide synthase family.</text>
</comment>
<evidence type="ECO:0000256" key="1">
    <source>
        <dbReference type="ARBA" id="ARBA00007430"/>
    </source>
</evidence>
<evidence type="ECO:0000313" key="3">
    <source>
        <dbReference type="EMBL" id="PEA88297.1"/>
    </source>
</evidence>
<dbReference type="SUPFAM" id="SSF51735">
    <property type="entry name" value="NAD(P)-binding Rossmann-fold domains"/>
    <property type="match status" value="1"/>
</dbReference>
<dbReference type="InterPro" id="IPR036291">
    <property type="entry name" value="NAD(P)-bd_dom_sf"/>
</dbReference>
<name>A0A9X6TLZ6_BACTU</name>
<evidence type="ECO:0000259" key="2">
    <source>
        <dbReference type="Pfam" id="PF02719"/>
    </source>
</evidence>
<dbReference type="InterPro" id="IPR051203">
    <property type="entry name" value="Polysaccharide_Synthase-Rel"/>
</dbReference>
<dbReference type="CDD" id="cd05237">
    <property type="entry name" value="UDP_invert_4-6DH_SDR_e"/>
    <property type="match status" value="1"/>
</dbReference>
<organism evidence="3 4">
    <name type="scientific">Bacillus thuringiensis</name>
    <dbReference type="NCBI Taxonomy" id="1428"/>
    <lineage>
        <taxon>Bacteria</taxon>
        <taxon>Bacillati</taxon>
        <taxon>Bacillota</taxon>
        <taxon>Bacilli</taxon>
        <taxon>Bacillales</taxon>
        <taxon>Bacillaceae</taxon>
        <taxon>Bacillus</taxon>
        <taxon>Bacillus cereus group</taxon>
    </lineage>
</organism>
<dbReference type="EMBL" id="NVNL01000031">
    <property type="protein sequence ID" value="PEA88297.1"/>
    <property type="molecule type" value="Genomic_DNA"/>
</dbReference>
<dbReference type="Gene3D" id="3.40.50.720">
    <property type="entry name" value="NAD(P)-binding Rossmann-like Domain"/>
    <property type="match status" value="1"/>
</dbReference>
<protein>
    <submittedName>
        <fullName evidence="3">UDP-N-acetylglucosamine 4,6-dehydratase</fullName>
    </submittedName>
</protein>
<feature type="domain" description="Polysaccharide biosynthesis protein CapD-like" evidence="2">
    <location>
        <begin position="6"/>
        <end position="278"/>
    </location>
</feature>
<reference evidence="3 4" key="1">
    <citation type="submission" date="2017-09" db="EMBL/GenBank/DDBJ databases">
        <title>Large-scale bioinformatics analysis of Bacillus genomes uncovers conserved roles of natural products in bacterial physiology.</title>
        <authorList>
            <consortium name="Agbiome Team Llc"/>
            <person name="Bleich R.M."/>
            <person name="Grubbs K.J."/>
            <person name="Santa Maria K.C."/>
            <person name="Allen S.E."/>
            <person name="Farag S."/>
            <person name="Shank E.A."/>
            <person name="Bowers A."/>
        </authorList>
    </citation>
    <scope>NUCLEOTIDE SEQUENCE [LARGE SCALE GENOMIC DNA]</scope>
    <source>
        <strain evidence="3 4">AFS089089</strain>
    </source>
</reference>
<comment type="caution">
    <text evidence="3">The sequence shown here is derived from an EMBL/GenBank/DDBJ whole genome shotgun (WGS) entry which is preliminary data.</text>
</comment>